<accession>A0ABQ5XYM9</accession>
<protein>
    <recommendedName>
        <fullName evidence="3">SAM-dependent methyltransferase</fullName>
    </recommendedName>
</protein>
<proteinExistence type="predicted"/>
<dbReference type="EMBL" id="BSOE01000019">
    <property type="protein sequence ID" value="GLR03841.1"/>
    <property type="molecule type" value="Genomic_DNA"/>
</dbReference>
<evidence type="ECO:0008006" key="3">
    <source>
        <dbReference type="Google" id="ProtNLM"/>
    </source>
</evidence>
<comment type="caution">
    <text evidence="1">The sequence shown here is derived from an EMBL/GenBank/DDBJ whole genome shotgun (WGS) entry which is preliminary data.</text>
</comment>
<evidence type="ECO:0000313" key="1">
    <source>
        <dbReference type="EMBL" id="GLR03841.1"/>
    </source>
</evidence>
<dbReference type="Proteomes" id="UP001156669">
    <property type="component" value="Unassembled WGS sequence"/>
</dbReference>
<organism evidence="1 2">
    <name type="scientific">Vibrio hyugaensis</name>
    <dbReference type="NCBI Taxonomy" id="1534743"/>
    <lineage>
        <taxon>Bacteria</taxon>
        <taxon>Pseudomonadati</taxon>
        <taxon>Pseudomonadota</taxon>
        <taxon>Gammaproteobacteria</taxon>
        <taxon>Vibrionales</taxon>
        <taxon>Vibrionaceae</taxon>
        <taxon>Vibrio</taxon>
    </lineage>
</organism>
<dbReference type="RefSeq" id="WP_231572680.1">
    <property type="nucleotide sequence ID" value="NZ_BBLD01000044.1"/>
</dbReference>
<sequence length="77" mass="9287">MLERNGFELIEAIEREGVSEFWQSIYQQWTENETRLRQEFPNEVVNGLMLEVKQVGSGLFDGRPWWLIHARKRNEKH</sequence>
<reference evidence="2" key="1">
    <citation type="journal article" date="2019" name="Int. J. Syst. Evol. Microbiol.">
        <title>The Global Catalogue of Microorganisms (GCM) 10K type strain sequencing project: providing services to taxonomists for standard genome sequencing and annotation.</title>
        <authorList>
            <consortium name="The Broad Institute Genomics Platform"/>
            <consortium name="The Broad Institute Genome Sequencing Center for Infectious Disease"/>
            <person name="Wu L."/>
            <person name="Ma J."/>
        </authorList>
    </citation>
    <scope>NUCLEOTIDE SEQUENCE [LARGE SCALE GENOMIC DNA]</scope>
    <source>
        <strain evidence="2">NBRC 110633</strain>
    </source>
</reference>
<name>A0ABQ5XYM9_9VIBR</name>
<evidence type="ECO:0000313" key="2">
    <source>
        <dbReference type="Proteomes" id="UP001156669"/>
    </source>
</evidence>
<keyword evidence="2" id="KW-1185">Reference proteome</keyword>
<gene>
    <name evidence="1" type="ORF">GCM10007906_14280</name>
</gene>